<dbReference type="GO" id="GO:0005975">
    <property type="term" value="P:carbohydrate metabolic process"/>
    <property type="evidence" value="ECO:0007669"/>
    <property type="project" value="InterPro"/>
</dbReference>
<dbReference type="SUPFAM" id="SSF51905">
    <property type="entry name" value="FAD/NAD(P)-binding domain"/>
    <property type="match status" value="1"/>
</dbReference>
<evidence type="ECO:0000256" key="4">
    <source>
        <dbReference type="ARBA" id="ARBA00022729"/>
    </source>
</evidence>
<name>A0A9W8JYI5_9AGAR</name>
<evidence type="ECO:0000256" key="2">
    <source>
        <dbReference type="ARBA" id="ARBA00010790"/>
    </source>
</evidence>
<dbReference type="PANTHER" id="PTHR11552">
    <property type="entry name" value="GLUCOSE-METHANOL-CHOLINE GMC OXIDOREDUCTASE"/>
    <property type="match status" value="1"/>
</dbReference>
<dbReference type="InterPro" id="IPR000254">
    <property type="entry name" value="CBD"/>
</dbReference>
<dbReference type="Gene3D" id="3.30.560.10">
    <property type="entry name" value="Glucose Oxidase, domain 3"/>
    <property type="match status" value="1"/>
</dbReference>
<keyword evidence="4" id="KW-0732">Signal</keyword>
<feature type="compositionally biased region" description="Low complexity" evidence="5">
    <location>
        <begin position="161"/>
        <end position="177"/>
    </location>
</feature>
<dbReference type="PROSITE" id="PS00562">
    <property type="entry name" value="CBM1_1"/>
    <property type="match status" value="1"/>
</dbReference>
<feature type="domain" description="CBM1" evidence="6">
    <location>
        <begin position="184"/>
        <end position="220"/>
    </location>
</feature>
<proteinExistence type="inferred from homology"/>
<organism evidence="7 8">
    <name type="scientific">Agrocybe chaxingu</name>
    <dbReference type="NCBI Taxonomy" id="84603"/>
    <lineage>
        <taxon>Eukaryota</taxon>
        <taxon>Fungi</taxon>
        <taxon>Dikarya</taxon>
        <taxon>Basidiomycota</taxon>
        <taxon>Agaricomycotina</taxon>
        <taxon>Agaricomycetes</taxon>
        <taxon>Agaricomycetidae</taxon>
        <taxon>Agaricales</taxon>
        <taxon>Agaricineae</taxon>
        <taxon>Strophariaceae</taxon>
        <taxon>Agrocybe</taxon>
    </lineage>
</organism>
<evidence type="ECO:0000313" key="8">
    <source>
        <dbReference type="Proteomes" id="UP001148786"/>
    </source>
</evidence>
<evidence type="ECO:0000259" key="6">
    <source>
        <dbReference type="PROSITE" id="PS51164"/>
    </source>
</evidence>
<evidence type="ECO:0000256" key="1">
    <source>
        <dbReference type="ARBA" id="ARBA00001974"/>
    </source>
</evidence>
<dbReference type="GO" id="GO:0030248">
    <property type="term" value="F:cellulose binding"/>
    <property type="evidence" value="ECO:0007669"/>
    <property type="project" value="InterPro"/>
</dbReference>
<dbReference type="GO" id="GO:0005576">
    <property type="term" value="C:extracellular region"/>
    <property type="evidence" value="ECO:0007669"/>
    <property type="project" value="InterPro"/>
</dbReference>
<dbReference type="PANTHER" id="PTHR11552:SF115">
    <property type="entry name" value="DEHYDROGENASE XPTC-RELATED"/>
    <property type="match status" value="1"/>
</dbReference>
<dbReference type="GO" id="GO:0016614">
    <property type="term" value="F:oxidoreductase activity, acting on CH-OH group of donors"/>
    <property type="evidence" value="ECO:0007669"/>
    <property type="project" value="InterPro"/>
</dbReference>
<dbReference type="GO" id="GO:0044550">
    <property type="term" value="P:secondary metabolite biosynthetic process"/>
    <property type="evidence" value="ECO:0007669"/>
    <property type="project" value="TreeGrafter"/>
</dbReference>
<dbReference type="SUPFAM" id="SSF54373">
    <property type="entry name" value="FAD-linked reductases, C-terminal domain"/>
    <property type="match status" value="1"/>
</dbReference>
<evidence type="ECO:0000313" key="7">
    <source>
        <dbReference type="EMBL" id="KAJ3507097.1"/>
    </source>
</evidence>
<dbReference type="OrthoDB" id="269227at2759"/>
<dbReference type="InterPro" id="IPR036188">
    <property type="entry name" value="FAD/NAD-bd_sf"/>
</dbReference>
<dbReference type="GO" id="GO:0050660">
    <property type="term" value="F:flavin adenine dinucleotide binding"/>
    <property type="evidence" value="ECO:0007669"/>
    <property type="project" value="InterPro"/>
</dbReference>
<protein>
    <recommendedName>
        <fullName evidence="6">CBM1 domain-containing protein</fullName>
    </recommendedName>
</protein>
<comment type="caution">
    <text evidence="7">The sequence shown here is derived from an EMBL/GenBank/DDBJ whole genome shotgun (WGS) entry which is preliminary data.</text>
</comment>
<dbReference type="InterPro" id="IPR012132">
    <property type="entry name" value="GMC_OxRdtase"/>
</dbReference>
<dbReference type="Proteomes" id="UP001148786">
    <property type="component" value="Unassembled WGS sequence"/>
</dbReference>
<feature type="region of interest" description="Disordered" evidence="5">
    <location>
        <begin position="150"/>
        <end position="183"/>
    </location>
</feature>
<accession>A0A9W8JYI5</accession>
<dbReference type="EMBL" id="JANKHO010000695">
    <property type="protein sequence ID" value="KAJ3507097.1"/>
    <property type="molecule type" value="Genomic_DNA"/>
</dbReference>
<dbReference type="AlphaFoldDB" id="A0A9W8JYI5"/>
<dbReference type="SUPFAM" id="SSF57180">
    <property type="entry name" value="Cellulose-binding domain"/>
    <property type="match status" value="1"/>
</dbReference>
<dbReference type="Pfam" id="PF05199">
    <property type="entry name" value="GMC_oxred_C"/>
    <property type="match status" value="1"/>
</dbReference>
<evidence type="ECO:0000256" key="3">
    <source>
        <dbReference type="ARBA" id="ARBA00011245"/>
    </source>
</evidence>
<keyword evidence="8" id="KW-1185">Reference proteome</keyword>
<comment type="cofactor">
    <cofactor evidence="1">
        <name>FAD</name>
        <dbReference type="ChEBI" id="CHEBI:57692"/>
    </cofactor>
</comment>
<dbReference type="Gene3D" id="3.50.50.60">
    <property type="entry name" value="FAD/NAD(P)-binding domain"/>
    <property type="match status" value="1"/>
</dbReference>
<dbReference type="PROSITE" id="PS51164">
    <property type="entry name" value="CBM1_2"/>
    <property type="match status" value="1"/>
</dbReference>
<dbReference type="Pfam" id="PF00734">
    <property type="entry name" value="CBM_1"/>
    <property type="match status" value="1"/>
</dbReference>
<gene>
    <name evidence="7" type="ORF">NLJ89_g6494</name>
</gene>
<dbReference type="SMART" id="SM00236">
    <property type="entry name" value="fCBD"/>
    <property type="match status" value="1"/>
</dbReference>
<reference evidence="7" key="1">
    <citation type="submission" date="2022-07" db="EMBL/GenBank/DDBJ databases">
        <title>Genome Sequence of Agrocybe chaxingu.</title>
        <authorList>
            <person name="Buettner E."/>
        </authorList>
    </citation>
    <scope>NUCLEOTIDE SEQUENCE</scope>
    <source>
        <strain evidence="7">MP-N11</strain>
    </source>
</reference>
<evidence type="ECO:0000256" key="5">
    <source>
        <dbReference type="SAM" id="MobiDB-lite"/>
    </source>
</evidence>
<sequence>MKPLSRGTVLLEPRRPLRRALGRFQRRTLTPRRPDILVATIKFFRRWMAAPSMQQLTPVEQTPGASLTSDAQLANYLTTSMGASTAHSCCTAAMAPEEQAGVVSADLTVYGVTGLSVGDISLIPIIPATHTCATVYAIAEKAADLIKARYDPSIPPPPTTPGTTTLPVPTTTTTNPQPTQPPSCTVSQWGQCGGQGYTGCTTCAAGSTCTFSNNWYSQCL</sequence>
<dbReference type="InterPro" id="IPR007867">
    <property type="entry name" value="GMC_OxRtase_C"/>
</dbReference>
<comment type="similarity">
    <text evidence="2">Belongs to the GMC oxidoreductase family.</text>
</comment>
<dbReference type="InterPro" id="IPR035971">
    <property type="entry name" value="CBD_sf"/>
</dbReference>
<comment type="subunit">
    <text evidence="3">Monomer.</text>
</comment>